<dbReference type="EMBL" id="FMAR01000001">
    <property type="protein sequence ID" value="SCB79051.1"/>
    <property type="molecule type" value="Genomic_DNA"/>
</dbReference>
<proteinExistence type="predicted"/>
<protein>
    <submittedName>
        <fullName evidence="1">Uncharacterized protein</fullName>
    </submittedName>
</protein>
<organism evidence="1 2">
    <name type="scientific">Chitinophaga costaii</name>
    <dbReference type="NCBI Taxonomy" id="1335309"/>
    <lineage>
        <taxon>Bacteria</taxon>
        <taxon>Pseudomonadati</taxon>
        <taxon>Bacteroidota</taxon>
        <taxon>Chitinophagia</taxon>
        <taxon>Chitinophagales</taxon>
        <taxon>Chitinophagaceae</taxon>
        <taxon>Chitinophaga</taxon>
    </lineage>
</organism>
<gene>
    <name evidence="1" type="ORF">GA0116948_101298</name>
</gene>
<accession>A0A1C3Z9K1</accession>
<dbReference type="Proteomes" id="UP000242818">
    <property type="component" value="Unassembled WGS sequence"/>
</dbReference>
<dbReference type="AlphaFoldDB" id="A0A1C3Z9K1"/>
<sequence length="49" mass="5927">MDIRAMHQIECLGQYPLHTTSVQLLMGILRYRYRHDWVLISHIAELLYK</sequence>
<name>A0A1C3Z9K1_9BACT</name>
<evidence type="ECO:0000313" key="1">
    <source>
        <dbReference type="EMBL" id="SCB79051.1"/>
    </source>
</evidence>
<keyword evidence="2" id="KW-1185">Reference proteome</keyword>
<evidence type="ECO:0000313" key="2">
    <source>
        <dbReference type="Proteomes" id="UP000242818"/>
    </source>
</evidence>
<reference evidence="1 2" key="1">
    <citation type="submission" date="2016-08" db="EMBL/GenBank/DDBJ databases">
        <authorList>
            <person name="Seilhamer J.J."/>
        </authorList>
    </citation>
    <scope>NUCLEOTIDE SEQUENCE [LARGE SCALE GENOMIC DNA]</scope>
    <source>
        <strain evidence="1 2">A37T2</strain>
    </source>
</reference>